<comment type="caution">
    <text evidence="7">The sequence shown here is derived from an EMBL/GenBank/DDBJ whole genome shotgun (WGS) entry which is preliminary data.</text>
</comment>
<feature type="transmembrane region" description="Helical" evidence="5">
    <location>
        <begin position="355"/>
        <end position="374"/>
    </location>
</feature>
<name>A0A109DBM9_9VIBR</name>
<feature type="transmembrane region" description="Helical" evidence="5">
    <location>
        <begin position="87"/>
        <end position="105"/>
    </location>
</feature>
<reference evidence="7 8" key="1">
    <citation type="submission" date="2015-11" db="EMBL/GenBank/DDBJ databases">
        <title>Draft WGS of Vibrio toranzoniae.</title>
        <authorList>
            <person name="Lasa A."/>
            <person name="Romalde J.L."/>
        </authorList>
    </citation>
    <scope>NUCLEOTIDE SEQUENCE [LARGE SCALE GENOMIC DNA]</scope>
    <source>
        <strain evidence="7 8">Vb 10.8</strain>
    </source>
</reference>
<dbReference type="RefSeq" id="WP_060466957.1">
    <property type="nucleotide sequence ID" value="NZ_AP025514.1"/>
</dbReference>
<feature type="domain" description="O-antigen ligase-related" evidence="6">
    <location>
        <begin position="176"/>
        <end position="336"/>
    </location>
</feature>
<evidence type="ECO:0000313" key="8">
    <source>
        <dbReference type="Proteomes" id="UP000057389"/>
    </source>
</evidence>
<dbReference type="GO" id="GO:0016874">
    <property type="term" value="F:ligase activity"/>
    <property type="evidence" value="ECO:0007669"/>
    <property type="project" value="UniProtKB-KW"/>
</dbReference>
<evidence type="ECO:0000259" key="6">
    <source>
        <dbReference type="Pfam" id="PF04932"/>
    </source>
</evidence>
<keyword evidence="8" id="KW-1185">Reference proteome</keyword>
<dbReference type="GO" id="GO:0016020">
    <property type="term" value="C:membrane"/>
    <property type="evidence" value="ECO:0007669"/>
    <property type="project" value="UniProtKB-SubCell"/>
</dbReference>
<sequence length="400" mass="45589">MNITKKNTYTILLLLPYFFAVTGMIILDNGDKKIIPLLLVTIAISITAIRKDTILNNIRNPFIWLIITSCLYAIFSYYYHGSSSREIRALIGTTLFLLVFPYKLLTKQIIRWIILVGGFAICFNSLYFNVYMGVERDAGYINPIPYATTSALLAIVALSLLMGKSTFKHHAINLLAFLLYLPPIILSEARGVWLAILLSVLIIIIIRCIKTPPSKNKVLLSLFTTVTLLSISSIIFKDKISHRYEHTIYEINNIKSGNYNTSIGWRLQLWELAPELYIQSPIIGQGHGDNYQKILKEKLETKSISHYIYYYASSHYHNQIIDKLVKSGIIGLILLVGLLAYPILTFKYLVDYEKFIVIGLTSLFFISGLTDVPFNHPQPLMLYLLFLVPICSRCKRVTND</sequence>
<dbReference type="PANTHER" id="PTHR37422:SF13">
    <property type="entry name" value="LIPOPOLYSACCHARIDE BIOSYNTHESIS PROTEIN PA4999-RELATED"/>
    <property type="match status" value="1"/>
</dbReference>
<keyword evidence="4 5" id="KW-0472">Membrane</keyword>
<organism evidence="7 8">
    <name type="scientific">Vibrio toranzoniae</name>
    <dbReference type="NCBI Taxonomy" id="1194427"/>
    <lineage>
        <taxon>Bacteria</taxon>
        <taxon>Pseudomonadati</taxon>
        <taxon>Pseudomonadota</taxon>
        <taxon>Gammaproteobacteria</taxon>
        <taxon>Vibrionales</taxon>
        <taxon>Vibrionaceae</taxon>
        <taxon>Vibrio</taxon>
    </lineage>
</organism>
<feature type="transmembrane region" description="Helical" evidence="5">
    <location>
        <begin position="112"/>
        <end position="132"/>
    </location>
</feature>
<evidence type="ECO:0000256" key="5">
    <source>
        <dbReference type="SAM" id="Phobius"/>
    </source>
</evidence>
<dbReference type="InterPro" id="IPR051533">
    <property type="entry name" value="WaaL-like"/>
</dbReference>
<dbReference type="OrthoDB" id="6358855at2"/>
<accession>A0A109DBM9</accession>
<gene>
    <name evidence="7" type="ORF">APQ14_00630</name>
</gene>
<feature type="transmembrane region" description="Helical" evidence="5">
    <location>
        <begin position="192"/>
        <end position="209"/>
    </location>
</feature>
<keyword evidence="2 5" id="KW-0812">Transmembrane</keyword>
<feature type="transmembrane region" description="Helical" evidence="5">
    <location>
        <begin position="7"/>
        <end position="27"/>
    </location>
</feature>
<keyword evidence="7" id="KW-0436">Ligase</keyword>
<dbReference type="PANTHER" id="PTHR37422">
    <property type="entry name" value="TEICHURONIC ACID BIOSYNTHESIS PROTEIN TUAE"/>
    <property type="match status" value="1"/>
</dbReference>
<comment type="subcellular location">
    <subcellularLocation>
        <location evidence="1">Membrane</location>
        <topology evidence="1">Multi-pass membrane protein</topology>
    </subcellularLocation>
</comment>
<evidence type="ECO:0000256" key="4">
    <source>
        <dbReference type="ARBA" id="ARBA00023136"/>
    </source>
</evidence>
<evidence type="ECO:0000256" key="2">
    <source>
        <dbReference type="ARBA" id="ARBA00022692"/>
    </source>
</evidence>
<dbReference type="AlphaFoldDB" id="A0A109DBM9"/>
<dbReference type="Pfam" id="PF04932">
    <property type="entry name" value="Wzy_C"/>
    <property type="match status" value="1"/>
</dbReference>
<proteinExistence type="predicted"/>
<feature type="transmembrane region" description="Helical" evidence="5">
    <location>
        <begin position="62"/>
        <end position="81"/>
    </location>
</feature>
<feature type="transmembrane region" description="Helical" evidence="5">
    <location>
        <begin position="170"/>
        <end position="186"/>
    </location>
</feature>
<keyword evidence="3 5" id="KW-1133">Transmembrane helix</keyword>
<dbReference type="InterPro" id="IPR007016">
    <property type="entry name" value="O-antigen_ligase-rel_domated"/>
</dbReference>
<feature type="transmembrane region" description="Helical" evidence="5">
    <location>
        <begin position="33"/>
        <end position="50"/>
    </location>
</feature>
<protein>
    <submittedName>
        <fullName evidence="7">O-antigen ligase</fullName>
    </submittedName>
</protein>
<feature type="transmembrane region" description="Helical" evidence="5">
    <location>
        <begin position="144"/>
        <end position="163"/>
    </location>
</feature>
<dbReference type="Proteomes" id="UP000057389">
    <property type="component" value="Unassembled WGS sequence"/>
</dbReference>
<dbReference type="EMBL" id="LMXU01000002">
    <property type="protein sequence ID" value="KWU02485.1"/>
    <property type="molecule type" value="Genomic_DNA"/>
</dbReference>
<evidence type="ECO:0000256" key="3">
    <source>
        <dbReference type="ARBA" id="ARBA00022989"/>
    </source>
</evidence>
<feature type="transmembrane region" description="Helical" evidence="5">
    <location>
        <begin position="218"/>
        <end position="236"/>
    </location>
</feature>
<evidence type="ECO:0000313" key="7">
    <source>
        <dbReference type="EMBL" id="KWU02485.1"/>
    </source>
</evidence>
<evidence type="ECO:0000256" key="1">
    <source>
        <dbReference type="ARBA" id="ARBA00004141"/>
    </source>
</evidence>
<dbReference type="GeneID" id="300177206"/>
<feature type="transmembrane region" description="Helical" evidence="5">
    <location>
        <begin position="324"/>
        <end position="343"/>
    </location>
</feature>